<feature type="active site" description="Proton donor/acceptor" evidence="3">
    <location>
        <position position="138"/>
    </location>
</feature>
<dbReference type="PANTHER" id="PTHR43489:SF6">
    <property type="entry name" value="HYDROXYPYRUVATE ISOMERASE-RELATED"/>
    <property type="match status" value="1"/>
</dbReference>
<evidence type="ECO:0000256" key="1">
    <source>
        <dbReference type="ARBA" id="ARBA00023235"/>
    </source>
</evidence>
<name>A0A2R8B9C0_9RHOB</name>
<dbReference type="PIRSF" id="PIRSF006241">
    <property type="entry name" value="HyI"/>
    <property type="match status" value="1"/>
</dbReference>
<dbReference type="Pfam" id="PF01261">
    <property type="entry name" value="AP_endonuc_2"/>
    <property type="match status" value="1"/>
</dbReference>
<dbReference type="AlphaFoldDB" id="A0A2R8B9C0"/>
<feature type="domain" description="Xylose isomerase-like TIM barrel" evidence="4">
    <location>
        <begin position="21"/>
        <end position="250"/>
    </location>
</feature>
<evidence type="ECO:0000259" key="4">
    <source>
        <dbReference type="Pfam" id="PF01261"/>
    </source>
</evidence>
<dbReference type="OrthoDB" id="9786584at2"/>
<feature type="active site" description="Proton donor/acceptor" evidence="3">
    <location>
        <position position="235"/>
    </location>
</feature>
<protein>
    <submittedName>
        <fullName evidence="5">Hydroxypyruvate isomerase YgbM</fullName>
        <ecNumber evidence="5">5.3.1.22</ecNumber>
    </submittedName>
</protein>
<dbReference type="InterPro" id="IPR013022">
    <property type="entry name" value="Xyl_isomerase-like_TIM-brl"/>
</dbReference>
<sequence length="252" mass="27239">MLRFAANLTHLFAELPYLDRFDAAAESGFKAVEVLFPYEVAAQETLSALTRNGLGMVLINAPPPNYTGGPRGFAAVCGLEDRFRYDMRRAFRYAEALGVNIVHVMAGVAEGPDARAVFVENLKYAADAAPAGLMLTIEPLNPVAQPGYFLNSFDLAVDVIAAVDAPNLSLQFDSYHAQAITGDAVVCYNAVAPFVRHIQIGDAPDRTAPSTGVVEFDALFQAIEASGYEGWISAEYDPRGKTEDSLAWRRGL</sequence>
<dbReference type="SUPFAM" id="SSF51658">
    <property type="entry name" value="Xylose isomerase-like"/>
    <property type="match status" value="1"/>
</dbReference>
<dbReference type="Gene3D" id="3.20.20.150">
    <property type="entry name" value="Divalent-metal-dependent TIM barrel enzymes"/>
    <property type="match status" value="1"/>
</dbReference>
<keyword evidence="5" id="KW-0670">Pyruvate</keyword>
<dbReference type="RefSeq" id="WP_108826991.1">
    <property type="nucleotide sequence ID" value="NZ_OMOR01000001.1"/>
</dbReference>
<evidence type="ECO:0000313" key="5">
    <source>
        <dbReference type="EMBL" id="SPH19676.1"/>
    </source>
</evidence>
<dbReference type="EC" id="5.3.1.22" evidence="5"/>
<proteinExistence type="inferred from homology"/>
<dbReference type="InterPro" id="IPR036237">
    <property type="entry name" value="Xyl_isomerase-like_sf"/>
</dbReference>
<comment type="similarity">
    <text evidence="2">Belongs to the hyi family.</text>
</comment>
<dbReference type="GO" id="GO:0008903">
    <property type="term" value="F:hydroxypyruvate isomerase activity"/>
    <property type="evidence" value="ECO:0007669"/>
    <property type="project" value="UniProtKB-EC"/>
</dbReference>
<gene>
    <name evidence="5" type="primary">ygbM</name>
    <name evidence="5" type="ORF">ASD8599_00411</name>
</gene>
<reference evidence="5 6" key="1">
    <citation type="submission" date="2018-03" db="EMBL/GenBank/DDBJ databases">
        <authorList>
            <person name="Keele B.F."/>
        </authorList>
    </citation>
    <scope>NUCLEOTIDE SEQUENCE [LARGE SCALE GENOMIC DNA]</scope>
    <source>
        <strain evidence="5 6">CECT 8599</strain>
    </source>
</reference>
<dbReference type="InterPro" id="IPR026040">
    <property type="entry name" value="HyI-like"/>
</dbReference>
<keyword evidence="1 2" id="KW-0413">Isomerase</keyword>
<accession>A0A2R8B9C0</accession>
<dbReference type="EMBL" id="OMOR01000001">
    <property type="protein sequence ID" value="SPH19676.1"/>
    <property type="molecule type" value="Genomic_DNA"/>
</dbReference>
<dbReference type="GO" id="GO:0046487">
    <property type="term" value="P:glyoxylate metabolic process"/>
    <property type="evidence" value="ECO:0007669"/>
    <property type="project" value="TreeGrafter"/>
</dbReference>
<evidence type="ECO:0000256" key="2">
    <source>
        <dbReference type="PIRNR" id="PIRNR006241"/>
    </source>
</evidence>
<keyword evidence="6" id="KW-1185">Reference proteome</keyword>
<organism evidence="5 6">
    <name type="scientific">Ascidiaceihabitans donghaensis</name>
    <dbReference type="NCBI Taxonomy" id="1510460"/>
    <lineage>
        <taxon>Bacteria</taxon>
        <taxon>Pseudomonadati</taxon>
        <taxon>Pseudomonadota</taxon>
        <taxon>Alphaproteobacteria</taxon>
        <taxon>Rhodobacterales</taxon>
        <taxon>Paracoccaceae</taxon>
        <taxon>Ascidiaceihabitans</taxon>
    </lineage>
</organism>
<dbReference type="PANTHER" id="PTHR43489">
    <property type="entry name" value="ISOMERASE"/>
    <property type="match status" value="1"/>
</dbReference>
<evidence type="ECO:0000313" key="6">
    <source>
        <dbReference type="Proteomes" id="UP000244880"/>
    </source>
</evidence>
<dbReference type="InterPro" id="IPR050417">
    <property type="entry name" value="Sugar_Epim/Isomerase"/>
</dbReference>
<evidence type="ECO:0000256" key="3">
    <source>
        <dbReference type="PIRSR" id="PIRSR006241-50"/>
    </source>
</evidence>
<dbReference type="Proteomes" id="UP000244880">
    <property type="component" value="Unassembled WGS sequence"/>
</dbReference>